<gene>
    <name evidence="1" type="ORF">N7472_003539</name>
</gene>
<evidence type="ECO:0000313" key="1">
    <source>
        <dbReference type="EMBL" id="KAJ5207091.1"/>
    </source>
</evidence>
<organism evidence="1 2">
    <name type="scientific">Penicillium cf. griseofulvum</name>
    <dbReference type="NCBI Taxonomy" id="2972120"/>
    <lineage>
        <taxon>Eukaryota</taxon>
        <taxon>Fungi</taxon>
        <taxon>Dikarya</taxon>
        <taxon>Ascomycota</taxon>
        <taxon>Pezizomycotina</taxon>
        <taxon>Eurotiomycetes</taxon>
        <taxon>Eurotiomycetidae</taxon>
        <taxon>Eurotiales</taxon>
        <taxon>Aspergillaceae</taxon>
        <taxon>Penicillium</taxon>
    </lineage>
</organism>
<reference evidence="1" key="2">
    <citation type="journal article" date="2023" name="IMA Fungus">
        <title>Comparative genomic study of the Penicillium genus elucidates a diverse pangenome and 15 lateral gene transfer events.</title>
        <authorList>
            <person name="Petersen C."/>
            <person name="Sorensen T."/>
            <person name="Nielsen M.R."/>
            <person name="Sondergaard T.E."/>
            <person name="Sorensen J.L."/>
            <person name="Fitzpatrick D.A."/>
            <person name="Frisvad J.C."/>
            <person name="Nielsen K.L."/>
        </authorList>
    </citation>
    <scope>NUCLEOTIDE SEQUENCE</scope>
    <source>
        <strain evidence="1">IBT 16849</strain>
    </source>
</reference>
<dbReference type="EMBL" id="JAPQKP010000002">
    <property type="protein sequence ID" value="KAJ5207091.1"/>
    <property type="molecule type" value="Genomic_DNA"/>
</dbReference>
<accession>A0A9W9MT87</accession>
<evidence type="ECO:0000313" key="2">
    <source>
        <dbReference type="Proteomes" id="UP001150879"/>
    </source>
</evidence>
<dbReference type="Proteomes" id="UP001150879">
    <property type="component" value="Unassembled WGS sequence"/>
</dbReference>
<name>A0A9W9MT87_9EURO</name>
<proteinExistence type="predicted"/>
<comment type="caution">
    <text evidence="1">The sequence shown here is derived from an EMBL/GenBank/DDBJ whole genome shotgun (WGS) entry which is preliminary data.</text>
</comment>
<sequence length="62" mass="6930">MVQHLKRSDSTRHATTGNAQILQFSVKSVLDDRPELGSSPRSLVKLGCFVSKMRQKVMKDEG</sequence>
<reference evidence="1" key="1">
    <citation type="submission" date="2022-11" db="EMBL/GenBank/DDBJ databases">
        <authorList>
            <person name="Petersen C."/>
        </authorList>
    </citation>
    <scope>NUCLEOTIDE SEQUENCE</scope>
    <source>
        <strain evidence="1">IBT 16849</strain>
    </source>
</reference>
<keyword evidence="2" id="KW-1185">Reference proteome</keyword>
<protein>
    <submittedName>
        <fullName evidence="1">Uncharacterized protein</fullName>
    </submittedName>
</protein>
<dbReference type="AlphaFoldDB" id="A0A9W9MT87"/>